<dbReference type="SUPFAM" id="SSF50249">
    <property type="entry name" value="Nucleic acid-binding proteins"/>
    <property type="match status" value="1"/>
</dbReference>
<feature type="non-terminal residue" evidence="9">
    <location>
        <position position="1"/>
    </location>
</feature>
<dbReference type="InterPro" id="IPR041562">
    <property type="entry name" value="MCM_lid"/>
</dbReference>
<dbReference type="Pfam" id="PF17855">
    <property type="entry name" value="MCM_lid"/>
    <property type="match status" value="1"/>
</dbReference>
<accession>A0A146K9U6</accession>
<dbReference type="PANTHER" id="PTHR11630:SF66">
    <property type="entry name" value="DNA REPLICATION LICENSING FACTOR MCM4"/>
    <property type="match status" value="1"/>
</dbReference>
<dbReference type="InterPro" id="IPR033762">
    <property type="entry name" value="MCM_OB"/>
</dbReference>
<dbReference type="AlphaFoldDB" id="A0A146K9U6"/>
<keyword evidence="2" id="KW-0235">DNA replication</keyword>
<keyword evidence="4 6" id="KW-0067">ATP-binding</keyword>
<dbReference type="GO" id="GO:0006271">
    <property type="term" value="P:DNA strand elongation involved in DNA replication"/>
    <property type="evidence" value="ECO:0007669"/>
    <property type="project" value="TreeGrafter"/>
</dbReference>
<organism evidence="9">
    <name type="scientific">Trepomonas sp. PC1</name>
    <dbReference type="NCBI Taxonomy" id="1076344"/>
    <lineage>
        <taxon>Eukaryota</taxon>
        <taxon>Metamonada</taxon>
        <taxon>Diplomonadida</taxon>
        <taxon>Hexamitidae</taxon>
        <taxon>Hexamitinae</taxon>
        <taxon>Trepomonas</taxon>
    </lineage>
</organism>
<dbReference type="InterPro" id="IPR027417">
    <property type="entry name" value="P-loop_NTPase"/>
</dbReference>
<feature type="region of interest" description="Disordered" evidence="7">
    <location>
        <begin position="1"/>
        <end position="20"/>
    </location>
</feature>
<dbReference type="PROSITE" id="PS50051">
    <property type="entry name" value="MCM_2"/>
    <property type="match status" value="1"/>
</dbReference>
<gene>
    <name evidence="9" type="ORF">TPC1_15233</name>
</gene>
<dbReference type="Gene3D" id="2.40.50.140">
    <property type="entry name" value="Nucleic acid-binding proteins"/>
    <property type="match status" value="1"/>
</dbReference>
<evidence type="ECO:0000256" key="5">
    <source>
        <dbReference type="ARBA" id="ARBA00023125"/>
    </source>
</evidence>
<keyword evidence="5 6" id="KW-0238">DNA-binding</keyword>
<comment type="similarity">
    <text evidence="1 6">Belongs to the MCM family.</text>
</comment>
<evidence type="ECO:0000256" key="4">
    <source>
        <dbReference type="ARBA" id="ARBA00022840"/>
    </source>
</evidence>
<feature type="domain" description="MCM C-terminal AAA(+) ATPase" evidence="8">
    <location>
        <begin position="365"/>
        <end position="565"/>
    </location>
</feature>
<keyword evidence="3 6" id="KW-0547">Nucleotide-binding</keyword>
<dbReference type="Gene3D" id="2.20.28.10">
    <property type="match status" value="1"/>
</dbReference>
<dbReference type="GO" id="GO:0003697">
    <property type="term" value="F:single-stranded DNA binding"/>
    <property type="evidence" value="ECO:0007669"/>
    <property type="project" value="TreeGrafter"/>
</dbReference>
<sequence length="747" mass="83492">HTPSQPAQNPHRSTAESAQVTGTSFAVPPQPVTIAQISQTMITQIPDGQQYNINPQQAIFDLKQYIQQHGIQQLEKAIVDYIPYFLIDLQHLMQVQPAFYAQIIETPDLISLFGDIALQKVAEEFIQAQAQNLEPQQANNPTIIDVFKTRISFIKQMKLFAHNSPLTQRVSMRSLSPKYIDKLLTVEGLLVHKSPIVPDSVLIEFICKKCASKFTQLVTKQTVNIPQSCICGCSDLFSEYDESEFVSKCSVKLQESPDATQSGEAPVNIQCMALQQQVQHCNPGDKVMVTCIYRTQPQRLRETQSLLKAQFKPFLDIIWVDVVKRGEQDLEAQMKNELFQFVDQQMIPADLRELIPRTDSDNDPQLLKIIDSVAPSIYGSDYQDIKLSLLLQAVQGSESNTRKNIHILLIGDPGQAKSQLIKFMAQITPRSIYTTGKNSSQAGLTATVSRTNGDMHLEPGALVLASNGLCALDEFDKLDEIVRGVLHECMEQQTVSVAKAGVVCTLKAETAVLAAANPVDSKYNTKKTVVQNLNLEPSLISRFDLIFLLLDKKDSTADRKLGSHLMSLYFQTEQLTGLSQSILKRYIQLCREINPRQTPESQKELTKVYMQLRKSSTNNRVAATPRQLLALLRLAQARAKLRFSSEISVQDVQSAYALLINALKMSATNESGLIDLQLLNVGTKIDLERIEACSKMVMVVIKEREQITVIQLLEQLKVDLQLLNQAIKLLVDQGDVTEAQGTVFLNK</sequence>
<dbReference type="GO" id="GO:1902975">
    <property type="term" value="P:mitotic DNA replication initiation"/>
    <property type="evidence" value="ECO:0007669"/>
    <property type="project" value="TreeGrafter"/>
</dbReference>
<evidence type="ECO:0000256" key="1">
    <source>
        <dbReference type="ARBA" id="ARBA00008010"/>
    </source>
</evidence>
<reference evidence="9" key="1">
    <citation type="submission" date="2015-07" db="EMBL/GenBank/DDBJ databases">
        <title>Adaptation to a free-living lifestyle via gene acquisitions in the diplomonad Trepomonas sp. PC1.</title>
        <authorList>
            <person name="Xu F."/>
            <person name="Jerlstrom-Hultqvist J."/>
            <person name="Kolisko M."/>
            <person name="Simpson A.G.B."/>
            <person name="Roger A.J."/>
            <person name="Svard S.G."/>
            <person name="Andersson J.O."/>
        </authorList>
    </citation>
    <scope>NUCLEOTIDE SEQUENCE</scope>
    <source>
        <strain evidence="9">PC1</strain>
    </source>
</reference>
<dbReference type="SUPFAM" id="SSF52540">
    <property type="entry name" value="P-loop containing nucleoside triphosphate hydrolases"/>
    <property type="match status" value="1"/>
</dbReference>
<dbReference type="Pfam" id="PF00493">
    <property type="entry name" value="MCM"/>
    <property type="match status" value="1"/>
</dbReference>
<dbReference type="SMART" id="SM00350">
    <property type="entry name" value="MCM"/>
    <property type="match status" value="1"/>
</dbReference>
<dbReference type="GO" id="GO:0017116">
    <property type="term" value="F:single-stranded DNA helicase activity"/>
    <property type="evidence" value="ECO:0007669"/>
    <property type="project" value="TreeGrafter"/>
</dbReference>
<dbReference type="InterPro" id="IPR001208">
    <property type="entry name" value="MCM_dom"/>
</dbReference>
<name>A0A146K9U6_9EUKA</name>
<dbReference type="GO" id="GO:0005634">
    <property type="term" value="C:nucleus"/>
    <property type="evidence" value="ECO:0007669"/>
    <property type="project" value="TreeGrafter"/>
</dbReference>
<dbReference type="GO" id="GO:0000727">
    <property type="term" value="P:double-strand break repair via break-induced replication"/>
    <property type="evidence" value="ECO:0007669"/>
    <property type="project" value="TreeGrafter"/>
</dbReference>
<dbReference type="Pfam" id="PF17207">
    <property type="entry name" value="MCM_OB"/>
    <property type="match status" value="1"/>
</dbReference>
<proteinExistence type="inferred from homology"/>
<dbReference type="GO" id="GO:0005524">
    <property type="term" value="F:ATP binding"/>
    <property type="evidence" value="ECO:0007669"/>
    <property type="project" value="UniProtKB-KW"/>
</dbReference>
<protein>
    <submittedName>
        <fullName evidence="9">DNA replication licensing factor MCM4</fullName>
    </submittedName>
</protein>
<evidence type="ECO:0000313" key="9">
    <source>
        <dbReference type="EMBL" id="JAP92724.1"/>
    </source>
</evidence>
<dbReference type="Gene3D" id="3.40.50.300">
    <property type="entry name" value="P-loop containing nucleotide triphosphate hydrolases"/>
    <property type="match status" value="1"/>
</dbReference>
<evidence type="ECO:0000256" key="2">
    <source>
        <dbReference type="ARBA" id="ARBA00022705"/>
    </source>
</evidence>
<dbReference type="InterPro" id="IPR012340">
    <property type="entry name" value="NA-bd_OB-fold"/>
</dbReference>
<dbReference type="EMBL" id="GDID01003882">
    <property type="protein sequence ID" value="JAP92724.1"/>
    <property type="molecule type" value="Transcribed_RNA"/>
</dbReference>
<evidence type="ECO:0000256" key="7">
    <source>
        <dbReference type="SAM" id="MobiDB-lite"/>
    </source>
</evidence>
<dbReference type="PANTHER" id="PTHR11630">
    <property type="entry name" value="DNA REPLICATION LICENSING FACTOR MCM FAMILY MEMBER"/>
    <property type="match status" value="1"/>
</dbReference>
<dbReference type="PRINTS" id="PR01657">
    <property type="entry name" value="MCMFAMILY"/>
</dbReference>
<evidence type="ECO:0000256" key="6">
    <source>
        <dbReference type="RuleBase" id="RU004070"/>
    </source>
</evidence>
<dbReference type="GO" id="GO:0042555">
    <property type="term" value="C:MCM complex"/>
    <property type="evidence" value="ECO:0007669"/>
    <property type="project" value="TreeGrafter"/>
</dbReference>
<evidence type="ECO:0000259" key="8">
    <source>
        <dbReference type="PROSITE" id="PS50051"/>
    </source>
</evidence>
<evidence type="ECO:0000256" key="3">
    <source>
        <dbReference type="ARBA" id="ARBA00022741"/>
    </source>
</evidence>
<dbReference type="InterPro" id="IPR031327">
    <property type="entry name" value="MCM"/>
</dbReference>
<feature type="non-terminal residue" evidence="9">
    <location>
        <position position="747"/>
    </location>
</feature>